<organism evidence="2 3">
    <name type="scientific">Oryzias melastigma</name>
    <name type="common">Marine medaka</name>
    <dbReference type="NCBI Taxonomy" id="30732"/>
    <lineage>
        <taxon>Eukaryota</taxon>
        <taxon>Metazoa</taxon>
        <taxon>Chordata</taxon>
        <taxon>Craniata</taxon>
        <taxon>Vertebrata</taxon>
        <taxon>Euteleostomi</taxon>
        <taxon>Actinopterygii</taxon>
        <taxon>Neopterygii</taxon>
        <taxon>Teleostei</taxon>
        <taxon>Neoteleostei</taxon>
        <taxon>Acanthomorphata</taxon>
        <taxon>Ovalentaria</taxon>
        <taxon>Atherinomorphae</taxon>
        <taxon>Beloniformes</taxon>
        <taxon>Adrianichthyidae</taxon>
        <taxon>Oryziinae</taxon>
        <taxon>Oryzias</taxon>
    </lineage>
</organism>
<evidence type="ECO:0000313" key="3">
    <source>
        <dbReference type="Proteomes" id="UP000261560"/>
    </source>
</evidence>
<feature type="transmembrane region" description="Helical" evidence="1">
    <location>
        <begin position="158"/>
        <end position="185"/>
    </location>
</feature>
<dbReference type="Ensembl" id="ENSOMET00000011364.1">
    <property type="protein sequence ID" value="ENSOMEP00000003115.1"/>
    <property type="gene ID" value="ENSOMEG00000004032.1"/>
</dbReference>
<name>A0A3B3BCA3_ORYME</name>
<reference evidence="2" key="1">
    <citation type="submission" date="2025-08" db="UniProtKB">
        <authorList>
            <consortium name="Ensembl"/>
        </authorList>
    </citation>
    <scope>IDENTIFICATION</scope>
</reference>
<sequence>LLYFASSFTGITGVEKPWRTIIWESEKELIESIKSYKTLSNSVSHARVLLIGPVGEGKSSFFNSINSVFRGHVTYIHKYYTSFIYYNYLTATLCHSSCDTMGLETVQAEGLNLDDISNVINGHIPDHYQFNPSVPLQPEDQRFRKNPELKDKIHSSDFLFCFVFISLYLNFCLLLYLFIVLLLGIPQLVLLTKVDEACPLVKEDIKNIYKSTSIKKIAATRIGVSLSCVVLVKNYSEELELETNIDILLLSAVIQMLRFVDNYFDEISDPMSSAAIKD</sequence>
<dbReference type="Proteomes" id="UP000261560">
    <property type="component" value="Unplaced"/>
</dbReference>
<keyword evidence="1" id="KW-1133">Transmembrane helix</keyword>
<dbReference type="PANTHER" id="PTHR14241">
    <property type="entry name" value="INTERFERON-INDUCED PROTEIN 44"/>
    <property type="match status" value="1"/>
</dbReference>
<dbReference type="GeneTree" id="ENSGT00940000163581"/>
<proteinExistence type="predicted"/>
<keyword evidence="1" id="KW-0472">Membrane</keyword>
<evidence type="ECO:0000256" key="1">
    <source>
        <dbReference type="SAM" id="Phobius"/>
    </source>
</evidence>
<dbReference type="PANTHER" id="PTHR14241:SF19">
    <property type="entry name" value="INTERFERON-INDUCED PROTEIN 44-LIKE ISOFORM X1-RELATED"/>
    <property type="match status" value="1"/>
</dbReference>
<evidence type="ECO:0008006" key="4">
    <source>
        <dbReference type="Google" id="ProtNLM"/>
    </source>
</evidence>
<keyword evidence="1" id="KW-0812">Transmembrane</keyword>
<dbReference type="InterPro" id="IPR027417">
    <property type="entry name" value="P-loop_NTPase"/>
</dbReference>
<evidence type="ECO:0000313" key="2">
    <source>
        <dbReference type="Ensembl" id="ENSOMEP00000003115.1"/>
    </source>
</evidence>
<reference evidence="2" key="2">
    <citation type="submission" date="2025-09" db="UniProtKB">
        <authorList>
            <consortium name="Ensembl"/>
        </authorList>
    </citation>
    <scope>IDENTIFICATION</scope>
</reference>
<dbReference type="PaxDb" id="30732-ENSOMEP00000003115"/>
<dbReference type="GO" id="GO:0006955">
    <property type="term" value="P:immune response"/>
    <property type="evidence" value="ECO:0007669"/>
    <property type="project" value="TreeGrafter"/>
</dbReference>
<dbReference type="AlphaFoldDB" id="A0A3B3BCA3"/>
<protein>
    <recommendedName>
        <fullName evidence="4">G domain-containing protein</fullName>
    </recommendedName>
</protein>
<dbReference type="SUPFAM" id="SSF52540">
    <property type="entry name" value="P-loop containing nucleoside triphosphate hydrolases"/>
    <property type="match status" value="1"/>
</dbReference>
<dbReference type="OMA" id="VHIYSAN"/>
<keyword evidence="3" id="KW-1185">Reference proteome</keyword>
<dbReference type="STRING" id="30732.ENSOMEP00000003115"/>
<accession>A0A3B3BCA3</accession>